<evidence type="ECO:0000256" key="1">
    <source>
        <dbReference type="SAM" id="MobiDB-lite"/>
    </source>
</evidence>
<accession>A0AAJ0EE93</accession>
<gene>
    <name evidence="2" type="ORF">BDP81DRAFT_428383</name>
</gene>
<comment type="caution">
    <text evidence="2">The sequence shown here is derived from an EMBL/GenBank/DDBJ whole genome shotgun (WGS) entry which is preliminary data.</text>
</comment>
<protein>
    <submittedName>
        <fullName evidence="2">Uncharacterized protein</fullName>
    </submittedName>
</protein>
<reference evidence="2" key="1">
    <citation type="submission" date="2021-06" db="EMBL/GenBank/DDBJ databases">
        <title>Comparative genomics, transcriptomics and evolutionary studies reveal genomic signatures of adaptation to plant cell wall in hemibiotrophic fungi.</title>
        <authorList>
            <consortium name="DOE Joint Genome Institute"/>
            <person name="Baroncelli R."/>
            <person name="Diaz J.F."/>
            <person name="Benocci T."/>
            <person name="Peng M."/>
            <person name="Battaglia E."/>
            <person name="Haridas S."/>
            <person name="Andreopoulos W."/>
            <person name="Labutti K."/>
            <person name="Pangilinan J."/>
            <person name="Floch G.L."/>
            <person name="Makela M.R."/>
            <person name="Henrissat B."/>
            <person name="Grigoriev I.V."/>
            <person name="Crouch J.A."/>
            <person name="De Vries R.P."/>
            <person name="Sukno S.A."/>
            <person name="Thon M.R."/>
        </authorList>
    </citation>
    <scope>NUCLEOTIDE SEQUENCE</scope>
    <source>
        <strain evidence="2">CBS 102054</strain>
    </source>
</reference>
<organism evidence="2 3">
    <name type="scientific">Colletotrichum phormii</name>
    <dbReference type="NCBI Taxonomy" id="359342"/>
    <lineage>
        <taxon>Eukaryota</taxon>
        <taxon>Fungi</taxon>
        <taxon>Dikarya</taxon>
        <taxon>Ascomycota</taxon>
        <taxon>Pezizomycotina</taxon>
        <taxon>Sordariomycetes</taxon>
        <taxon>Hypocreomycetidae</taxon>
        <taxon>Glomerellales</taxon>
        <taxon>Glomerellaceae</taxon>
        <taxon>Colletotrichum</taxon>
        <taxon>Colletotrichum acutatum species complex</taxon>
    </lineage>
</organism>
<dbReference type="RefSeq" id="XP_060445409.1">
    <property type="nucleotide sequence ID" value="XM_060590417.1"/>
</dbReference>
<dbReference type="AlphaFoldDB" id="A0AAJ0EE93"/>
<keyword evidence="3" id="KW-1185">Reference proteome</keyword>
<feature type="compositionally biased region" description="Basic and acidic residues" evidence="1">
    <location>
        <begin position="51"/>
        <end position="80"/>
    </location>
</feature>
<evidence type="ECO:0000313" key="2">
    <source>
        <dbReference type="EMBL" id="KAK1636802.1"/>
    </source>
</evidence>
<feature type="region of interest" description="Disordered" evidence="1">
    <location>
        <begin position="1"/>
        <end position="80"/>
    </location>
</feature>
<name>A0AAJ0EE93_9PEZI</name>
<sequence length="99" mass="11557">MPSKDLQTEGPQKDEEKSKYEGTTGLDDADWEHVGTPIDEKEPNEEECAEDKETSLERKAPSETTEHRWQRLRRQEDEAKGSVVSELVSFYVFALWERR</sequence>
<feature type="compositionally biased region" description="Basic and acidic residues" evidence="1">
    <location>
        <begin position="11"/>
        <end position="20"/>
    </location>
</feature>
<dbReference type="Proteomes" id="UP001243989">
    <property type="component" value="Unassembled WGS sequence"/>
</dbReference>
<evidence type="ECO:0000313" key="3">
    <source>
        <dbReference type="Proteomes" id="UP001243989"/>
    </source>
</evidence>
<dbReference type="GeneID" id="85475279"/>
<dbReference type="EMBL" id="JAHMHQ010000010">
    <property type="protein sequence ID" value="KAK1636802.1"/>
    <property type="molecule type" value="Genomic_DNA"/>
</dbReference>
<proteinExistence type="predicted"/>